<evidence type="ECO:0000313" key="1">
    <source>
        <dbReference type="EMBL" id="RVX09910.1"/>
    </source>
</evidence>
<gene>
    <name evidence="1" type="primary">CNGC1_2</name>
    <name evidence="1" type="ORF">CK203_013023</name>
</gene>
<organism evidence="1 2">
    <name type="scientific">Vitis vinifera</name>
    <name type="common">Grape</name>
    <dbReference type="NCBI Taxonomy" id="29760"/>
    <lineage>
        <taxon>Eukaryota</taxon>
        <taxon>Viridiplantae</taxon>
        <taxon>Streptophyta</taxon>
        <taxon>Embryophyta</taxon>
        <taxon>Tracheophyta</taxon>
        <taxon>Spermatophyta</taxon>
        <taxon>Magnoliopsida</taxon>
        <taxon>eudicotyledons</taxon>
        <taxon>Gunneridae</taxon>
        <taxon>Pentapetalae</taxon>
        <taxon>rosids</taxon>
        <taxon>Vitales</taxon>
        <taxon>Vitaceae</taxon>
        <taxon>Viteae</taxon>
        <taxon>Vitis</taxon>
    </lineage>
</organism>
<sequence length="106" mass="12394">MCLKSPTFRLWSQKWRTWAACFIQVAWWRYQKRKQNKALQEAEDRLRDALSKAVGTSTTLGATNYASRFAANMLRILRRNGGSRARLPQRSWFALPPKPRDPQLTI</sequence>
<evidence type="ECO:0000313" key="2">
    <source>
        <dbReference type="Proteomes" id="UP000288805"/>
    </source>
</evidence>
<proteinExistence type="predicted"/>
<accession>A0A438JLR8</accession>
<dbReference type="Proteomes" id="UP000288805">
    <property type="component" value="Unassembled WGS sequence"/>
</dbReference>
<dbReference type="EMBL" id="QGNW01000036">
    <property type="protein sequence ID" value="RVX09910.1"/>
    <property type="molecule type" value="Genomic_DNA"/>
</dbReference>
<reference evidence="1 2" key="1">
    <citation type="journal article" date="2018" name="PLoS Genet.">
        <title>Population sequencing reveals clonal diversity and ancestral inbreeding in the grapevine cultivar Chardonnay.</title>
        <authorList>
            <person name="Roach M.J."/>
            <person name="Johnson D.L."/>
            <person name="Bohlmann J."/>
            <person name="van Vuuren H.J."/>
            <person name="Jones S.J."/>
            <person name="Pretorius I.S."/>
            <person name="Schmidt S.A."/>
            <person name="Borneman A.R."/>
        </authorList>
    </citation>
    <scope>NUCLEOTIDE SEQUENCE [LARGE SCALE GENOMIC DNA]</scope>
    <source>
        <strain evidence="2">cv. Chardonnay</strain>
        <tissue evidence="1">Leaf</tissue>
    </source>
</reference>
<dbReference type="AlphaFoldDB" id="A0A438JLR8"/>
<comment type="caution">
    <text evidence="1">The sequence shown here is derived from an EMBL/GenBank/DDBJ whole genome shotgun (WGS) entry which is preliminary data.</text>
</comment>
<name>A0A438JLR8_VITVI</name>
<protein>
    <submittedName>
        <fullName evidence="1">Cyclic nucleotide-gated ion channel 1</fullName>
    </submittedName>
</protein>